<evidence type="ECO:0000313" key="1">
    <source>
        <dbReference type="EMBL" id="QGZ94242.1"/>
    </source>
</evidence>
<reference evidence="2" key="1">
    <citation type="submission" date="2019-12" db="EMBL/GenBank/DDBJ databases">
        <title>Complete genome of Terracaulis silvestris 0127_4.</title>
        <authorList>
            <person name="Vieira S."/>
            <person name="Riedel T."/>
            <person name="Sproer C."/>
            <person name="Pascual J."/>
            <person name="Boedeker C."/>
            <person name="Overmann J."/>
        </authorList>
    </citation>
    <scope>NUCLEOTIDE SEQUENCE [LARGE SCALE GENOMIC DNA]</scope>
    <source>
        <strain evidence="2">0127_4</strain>
    </source>
</reference>
<protein>
    <submittedName>
        <fullName evidence="1">Uncharacterized protein</fullName>
    </submittedName>
</protein>
<dbReference type="RefSeq" id="WP_158765192.1">
    <property type="nucleotide sequence ID" value="NZ_CP047045.1"/>
</dbReference>
<dbReference type="KEGG" id="tsv:DSM104635_01058"/>
<keyword evidence="2" id="KW-1185">Reference proteome</keyword>
<dbReference type="Proteomes" id="UP000431269">
    <property type="component" value="Chromosome"/>
</dbReference>
<name>A0A6I6MRJ2_9CAUL</name>
<sequence length="69" mass="7603">MAFIVNSSPGAGLRFEASATLDDPKAALDWAIGLERRGMRLVRIRDTATGQVFDEKALRDEIKRLQTVG</sequence>
<dbReference type="AlphaFoldDB" id="A0A6I6MRJ2"/>
<proteinExistence type="predicted"/>
<organism evidence="1 2">
    <name type="scientific">Terricaulis silvestris</name>
    <dbReference type="NCBI Taxonomy" id="2686094"/>
    <lineage>
        <taxon>Bacteria</taxon>
        <taxon>Pseudomonadati</taxon>
        <taxon>Pseudomonadota</taxon>
        <taxon>Alphaproteobacteria</taxon>
        <taxon>Caulobacterales</taxon>
        <taxon>Caulobacteraceae</taxon>
        <taxon>Terricaulis</taxon>
    </lineage>
</organism>
<accession>A0A6I6MRJ2</accession>
<gene>
    <name evidence="1" type="ORF">DSM104635_01058</name>
</gene>
<evidence type="ECO:0000313" key="2">
    <source>
        <dbReference type="Proteomes" id="UP000431269"/>
    </source>
</evidence>
<dbReference type="EMBL" id="CP047045">
    <property type="protein sequence ID" value="QGZ94242.1"/>
    <property type="molecule type" value="Genomic_DNA"/>
</dbReference>